<dbReference type="Proteomes" id="UP000008493">
    <property type="component" value="Unassembled WGS sequence"/>
</dbReference>
<keyword evidence="4" id="KW-0813">Transport</keyword>
<dbReference type="PROSITE" id="PS00449">
    <property type="entry name" value="ATPASE_A"/>
    <property type="match status" value="1"/>
</dbReference>
<evidence type="ECO:0000256" key="5">
    <source>
        <dbReference type="ARBA" id="ARBA00022547"/>
    </source>
</evidence>
<feature type="transmembrane region" description="Helical" evidence="13">
    <location>
        <begin position="36"/>
        <end position="54"/>
    </location>
</feature>
<dbReference type="GO" id="GO:0046933">
    <property type="term" value="F:proton-transporting ATP synthase activity, rotational mechanism"/>
    <property type="evidence" value="ECO:0007669"/>
    <property type="project" value="TreeGrafter"/>
</dbReference>
<gene>
    <name evidence="14" type="ORF">AGABI1DRAFT_17081</name>
</gene>
<dbReference type="EMBL" id="JH971575">
    <property type="protein sequence ID" value="EKM74198.1"/>
    <property type="molecule type" value="Genomic_DNA"/>
</dbReference>
<dbReference type="NCBIfam" id="NF004482">
    <property type="entry name" value="PRK05815.2-4"/>
    <property type="match status" value="1"/>
</dbReference>
<keyword evidence="5" id="KW-0138">CF(0)</keyword>
<dbReference type="InterPro" id="IPR000568">
    <property type="entry name" value="ATP_synth_F0_asu"/>
</dbReference>
<dbReference type="CDD" id="cd00310">
    <property type="entry name" value="ATP-synt_Fo_a_6"/>
    <property type="match status" value="1"/>
</dbReference>
<dbReference type="Pfam" id="PF00119">
    <property type="entry name" value="ATP-synt_A"/>
    <property type="match status" value="1"/>
</dbReference>
<dbReference type="InterPro" id="IPR023011">
    <property type="entry name" value="ATP_synth_F0_asu_AS"/>
</dbReference>
<evidence type="ECO:0000256" key="8">
    <source>
        <dbReference type="ARBA" id="ARBA00022989"/>
    </source>
</evidence>
<dbReference type="KEGG" id="abp:AGABI1DRAFT17081"/>
<evidence type="ECO:0000256" key="13">
    <source>
        <dbReference type="SAM" id="Phobius"/>
    </source>
</evidence>
<protein>
    <recommendedName>
        <fullName evidence="3">ATP synthase subunit a</fullName>
    </recommendedName>
    <alternativeName>
        <fullName evidence="12">F-ATPase protein 6</fullName>
    </alternativeName>
</protein>
<keyword evidence="9" id="KW-0406">Ion transport</keyword>
<dbReference type="PANTHER" id="PTHR11410">
    <property type="entry name" value="ATP SYNTHASE SUBUNIT A"/>
    <property type="match status" value="1"/>
</dbReference>
<evidence type="ECO:0000313" key="14">
    <source>
        <dbReference type="EMBL" id="EKM74198.1"/>
    </source>
</evidence>
<dbReference type="OMA" id="FFDQFMS"/>
<dbReference type="PRINTS" id="PR00123">
    <property type="entry name" value="ATPASEA"/>
</dbReference>
<dbReference type="HAMAP" id="MF_01393">
    <property type="entry name" value="ATP_synth_a_bact"/>
    <property type="match status" value="1"/>
</dbReference>
<dbReference type="OrthoDB" id="2971067at2759"/>
<evidence type="ECO:0000256" key="2">
    <source>
        <dbReference type="ARBA" id="ARBA00006810"/>
    </source>
</evidence>
<dbReference type="InParanoid" id="K5WTY2"/>
<dbReference type="GO" id="GO:0005743">
    <property type="term" value="C:mitochondrial inner membrane"/>
    <property type="evidence" value="ECO:0007669"/>
    <property type="project" value="UniProtKB-SubCell"/>
</dbReference>
<keyword evidence="7" id="KW-0375">Hydrogen ion transport</keyword>
<dbReference type="GO" id="GO:0045259">
    <property type="term" value="C:proton-transporting ATP synthase complex"/>
    <property type="evidence" value="ECO:0007669"/>
    <property type="project" value="UniProtKB-KW"/>
</dbReference>
<feature type="transmembrane region" description="Helical" evidence="13">
    <location>
        <begin position="115"/>
        <end position="140"/>
    </location>
</feature>
<accession>K5WTY2</accession>
<name>K5WTY2_AGABU</name>
<feature type="transmembrane region" description="Helical" evidence="13">
    <location>
        <begin position="173"/>
        <end position="194"/>
    </location>
</feature>
<feature type="transmembrane region" description="Helical" evidence="13">
    <location>
        <begin position="201"/>
        <end position="224"/>
    </location>
</feature>
<evidence type="ECO:0000256" key="4">
    <source>
        <dbReference type="ARBA" id="ARBA00022448"/>
    </source>
</evidence>
<dbReference type="GeneID" id="18828737"/>
<evidence type="ECO:0000256" key="6">
    <source>
        <dbReference type="ARBA" id="ARBA00022692"/>
    </source>
</evidence>
<dbReference type="FunFam" id="1.20.120.220:FF:000003">
    <property type="entry name" value="ATP synthase subunit a"/>
    <property type="match status" value="1"/>
</dbReference>
<evidence type="ECO:0000256" key="3">
    <source>
        <dbReference type="ARBA" id="ARBA00021312"/>
    </source>
</evidence>
<evidence type="ECO:0000256" key="7">
    <source>
        <dbReference type="ARBA" id="ARBA00022781"/>
    </source>
</evidence>
<evidence type="ECO:0000256" key="11">
    <source>
        <dbReference type="ARBA" id="ARBA00023310"/>
    </source>
</evidence>
<dbReference type="AlphaFoldDB" id="K5WTY2"/>
<keyword evidence="10 13" id="KW-0472">Membrane</keyword>
<keyword evidence="8 13" id="KW-1133">Transmembrane helix</keyword>
<organism evidence="14 15">
    <name type="scientific">Agaricus bisporus var. burnettii (strain JB137-S8 / ATCC MYA-4627 / FGSC 10392)</name>
    <name type="common">White button mushroom</name>
    <dbReference type="NCBI Taxonomy" id="597362"/>
    <lineage>
        <taxon>Eukaryota</taxon>
        <taxon>Fungi</taxon>
        <taxon>Dikarya</taxon>
        <taxon>Basidiomycota</taxon>
        <taxon>Agaricomycotina</taxon>
        <taxon>Agaricomycetes</taxon>
        <taxon>Agaricomycetidae</taxon>
        <taxon>Agaricales</taxon>
        <taxon>Agaricineae</taxon>
        <taxon>Agaricaceae</taxon>
        <taxon>Agaricus</taxon>
    </lineage>
</organism>
<dbReference type="Gene3D" id="1.20.120.220">
    <property type="entry name" value="ATP synthase, F0 complex, subunit A"/>
    <property type="match status" value="1"/>
</dbReference>
<proteinExistence type="inferred from homology"/>
<evidence type="ECO:0000256" key="12">
    <source>
        <dbReference type="ARBA" id="ARBA00032954"/>
    </source>
</evidence>
<keyword evidence="11" id="KW-0066">ATP synthesis</keyword>
<dbReference type="STRING" id="597362.K5WTY2"/>
<keyword evidence="6 13" id="KW-0812">Transmembrane</keyword>
<reference evidence="15" key="1">
    <citation type="journal article" date="2012" name="Proc. Natl. Acad. Sci. U.S.A.">
        <title>Genome sequence of the button mushroom Agaricus bisporus reveals mechanisms governing adaptation to a humic-rich ecological niche.</title>
        <authorList>
            <person name="Morin E."/>
            <person name="Kohler A."/>
            <person name="Baker A.R."/>
            <person name="Foulongne-Oriol M."/>
            <person name="Lombard V."/>
            <person name="Nagy L.G."/>
            <person name="Ohm R.A."/>
            <person name="Patyshakuliyeva A."/>
            <person name="Brun A."/>
            <person name="Aerts A.L."/>
            <person name="Bailey A.M."/>
            <person name="Billette C."/>
            <person name="Coutinho P.M."/>
            <person name="Deakin G."/>
            <person name="Doddapaneni H."/>
            <person name="Floudas D."/>
            <person name="Grimwood J."/>
            <person name="Hilden K."/>
            <person name="Kuees U."/>
            <person name="LaButti K.M."/>
            <person name="Lapidus A."/>
            <person name="Lindquist E.A."/>
            <person name="Lucas S.M."/>
            <person name="Murat C."/>
            <person name="Riley R.W."/>
            <person name="Salamov A.A."/>
            <person name="Schmutz J."/>
            <person name="Subramanian V."/>
            <person name="Woesten H.A.B."/>
            <person name="Xu J."/>
            <person name="Eastwood D.C."/>
            <person name="Foster G.D."/>
            <person name="Sonnenberg A.S."/>
            <person name="Cullen D."/>
            <person name="de Vries R.P."/>
            <person name="Lundell T."/>
            <person name="Hibbett D.S."/>
            <person name="Henrissat B."/>
            <person name="Burton K.S."/>
            <person name="Kerrigan R.W."/>
            <person name="Challen M.P."/>
            <person name="Grigoriev I.V."/>
            <person name="Martin F."/>
        </authorList>
    </citation>
    <scope>NUCLEOTIDE SEQUENCE [LARGE SCALE GENOMIC DNA]</scope>
    <source>
        <strain evidence="15">JB137-S8 / ATCC MYA-4627 / FGSC 10392</strain>
    </source>
</reference>
<comment type="similarity">
    <text evidence="2">Belongs to the ATPase A chain family.</text>
</comment>
<sequence length="275" mass="30214">MKTLFILSPLSQFEVTSLIGLNAPILGHLNLTLTNLGLYSLLVLFVVLGFHYWGNNDSKLIPSKWSISLESSYASLSSMVREQIGAQSEIYLPFVYSLFFFILIGNLISNVPYSFAVTASGVVSLGLSFTIFCGVTIIGLYTHKLHFFSLFVPAGCPLALVPLLVLIETVSYLARAVSLGVRLFANIVSGHTLLKIISTYLYKLFTGNLIVAVIALIPFIIFVALIGLELAVSIIQAYVFTLLVCSYLKDSLNLHSSPEQKFNNLTYLKNEVKGI</sequence>
<evidence type="ECO:0000256" key="9">
    <source>
        <dbReference type="ARBA" id="ARBA00023065"/>
    </source>
</evidence>
<evidence type="ECO:0000256" key="1">
    <source>
        <dbReference type="ARBA" id="ARBA00004448"/>
    </source>
</evidence>
<evidence type="ECO:0000313" key="15">
    <source>
        <dbReference type="Proteomes" id="UP000008493"/>
    </source>
</evidence>
<feature type="non-terminal residue" evidence="14">
    <location>
        <position position="275"/>
    </location>
</feature>
<dbReference type="PANTHER" id="PTHR11410:SF0">
    <property type="entry name" value="ATP SYNTHASE SUBUNIT A"/>
    <property type="match status" value="1"/>
</dbReference>
<dbReference type="SUPFAM" id="SSF81336">
    <property type="entry name" value="F1F0 ATP synthase subunit A"/>
    <property type="match status" value="1"/>
</dbReference>
<evidence type="ECO:0000256" key="10">
    <source>
        <dbReference type="ARBA" id="ARBA00023136"/>
    </source>
</evidence>
<feature type="transmembrane region" description="Helical" evidence="13">
    <location>
        <begin position="90"/>
        <end position="109"/>
    </location>
</feature>
<keyword evidence="15" id="KW-1185">Reference proteome</keyword>
<dbReference type="eggNOG" id="KOG4665">
    <property type="taxonomic scope" value="Eukaryota"/>
</dbReference>
<feature type="transmembrane region" description="Helical" evidence="13">
    <location>
        <begin position="147"/>
        <end position="167"/>
    </location>
</feature>
<dbReference type="HOGENOM" id="CLU_041018_0_2_1"/>
<dbReference type="InterPro" id="IPR045083">
    <property type="entry name" value="ATP_synth_F0_asu_bact/mt"/>
</dbReference>
<comment type="subcellular location">
    <subcellularLocation>
        <location evidence="1">Mitochondrion inner membrane</location>
        <topology evidence="1">Multi-pass membrane protein</topology>
    </subcellularLocation>
</comment>
<dbReference type="NCBIfam" id="TIGR01131">
    <property type="entry name" value="ATP_synt_6_or_A"/>
    <property type="match status" value="1"/>
</dbReference>
<dbReference type="RefSeq" id="XP_007335163.1">
    <property type="nucleotide sequence ID" value="XM_007335101.1"/>
</dbReference>
<dbReference type="FunCoup" id="K5WTY2">
    <property type="interactions" value="58"/>
</dbReference>
<dbReference type="InterPro" id="IPR035908">
    <property type="entry name" value="F0_ATP_A_sf"/>
</dbReference>